<evidence type="ECO:0000313" key="2">
    <source>
        <dbReference type="Proteomes" id="UP001162891"/>
    </source>
</evidence>
<sequence length="151" mass="16943">MPFRVTRPYAPRPVAYRGVVEHLGYRLKRYSIWLPGETFAEARFRAGRGLALSAVPEPAVTAERPGVGFLVEHQGRDMDFVVVAWWDRENELPVRIIVCDEHGGWRPARDESFCVWDLQVIAAERDAYVETVLTPGGGGVEGYLGRSWAGT</sequence>
<name>A0ABN6MZ36_9BACT</name>
<protein>
    <submittedName>
        <fullName evidence="1">Uncharacterized protein</fullName>
    </submittedName>
</protein>
<keyword evidence="2" id="KW-1185">Reference proteome</keyword>
<organism evidence="1 2">
    <name type="scientific">Anaeromyxobacter oryzae</name>
    <dbReference type="NCBI Taxonomy" id="2918170"/>
    <lineage>
        <taxon>Bacteria</taxon>
        <taxon>Pseudomonadati</taxon>
        <taxon>Myxococcota</taxon>
        <taxon>Myxococcia</taxon>
        <taxon>Myxococcales</taxon>
        <taxon>Cystobacterineae</taxon>
        <taxon>Anaeromyxobacteraceae</taxon>
        <taxon>Anaeromyxobacter</taxon>
    </lineage>
</organism>
<reference evidence="2" key="1">
    <citation type="journal article" date="2022" name="Int. J. Syst. Evol. Microbiol.">
        <title>Anaeromyxobacter oryzae sp. nov., Anaeromyxobacter diazotrophicus sp. nov. and Anaeromyxobacter paludicola sp. nov., isolated from paddy soils.</title>
        <authorList>
            <person name="Itoh H."/>
            <person name="Xu Z."/>
            <person name="Mise K."/>
            <person name="Masuda Y."/>
            <person name="Ushijima N."/>
            <person name="Hayakawa C."/>
            <person name="Shiratori Y."/>
            <person name="Senoo K."/>
        </authorList>
    </citation>
    <scope>NUCLEOTIDE SEQUENCE [LARGE SCALE GENOMIC DNA]</scope>
    <source>
        <strain evidence="2">Red232</strain>
    </source>
</reference>
<dbReference type="Proteomes" id="UP001162891">
    <property type="component" value="Chromosome"/>
</dbReference>
<evidence type="ECO:0000313" key="1">
    <source>
        <dbReference type="EMBL" id="BDG04828.1"/>
    </source>
</evidence>
<dbReference type="RefSeq" id="WP_248353325.1">
    <property type="nucleotide sequence ID" value="NZ_AP025591.1"/>
</dbReference>
<gene>
    <name evidence="1" type="ORF">AMOR_38240</name>
</gene>
<accession>A0ABN6MZ36</accession>
<proteinExistence type="predicted"/>
<dbReference type="EMBL" id="AP025591">
    <property type="protein sequence ID" value="BDG04828.1"/>
    <property type="molecule type" value="Genomic_DNA"/>
</dbReference>